<dbReference type="Proteomes" id="UP000261360">
    <property type="component" value="Unplaced"/>
</dbReference>
<name>A0A3B4Y3X4_SERLL</name>
<proteinExistence type="predicted"/>
<reference evidence="2" key="1">
    <citation type="submission" date="2025-08" db="UniProtKB">
        <authorList>
            <consortium name="Ensembl"/>
        </authorList>
    </citation>
    <scope>IDENTIFICATION</scope>
</reference>
<feature type="signal peptide" evidence="1">
    <location>
        <begin position="1"/>
        <end position="28"/>
    </location>
</feature>
<sequence length="228" mass="25497">MDFVSVVTIQSLTAISMLICVLLQGAQAGVVGDFNHEERCKDSLYMGTPPRGYLGTSFKKICQRYGDQPHYVTLYDPHRHIPIYSAYTFKKSDGEKRVDFPWMFEPQLASDKGSSNMEPFPQSSGMHMNFEDTQAVLEDYADVVQYERGQLNPDEHQADPLDKASTYIQLGSLGRTPGPHPQAPQQLLPRQSLCGHWGHHLWAYDPSQQPGPGGCTGIHVVGLLLHRV</sequence>
<dbReference type="InterPro" id="IPR044929">
    <property type="entry name" value="DNA/RNA_non-sp_Endonuclease_sf"/>
</dbReference>
<dbReference type="PANTHER" id="PTHR21472:SF20">
    <property type="entry name" value="ENDONUCLEASE DOMAIN-CONTAINING 1 PROTEIN-LIKE"/>
    <property type="match status" value="1"/>
</dbReference>
<dbReference type="PANTHER" id="PTHR21472">
    <property type="entry name" value="ENDONUCLEASE DOMAIN-CONTAINING 1 PROTEIN ENDOD1"/>
    <property type="match status" value="1"/>
</dbReference>
<evidence type="ECO:0000313" key="3">
    <source>
        <dbReference type="Proteomes" id="UP000261360"/>
    </source>
</evidence>
<evidence type="ECO:0000313" key="2">
    <source>
        <dbReference type="Ensembl" id="ENSSLDP00000025570.1"/>
    </source>
</evidence>
<accession>A0A3B4Y3X4</accession>
<dbReference type="AlphaFoldDB" id="A0A3B4Y3X4"/>
<keyword evidence="3" id="KW-1185">Reference proteome</keyword>
<organism evidence="2 3">
    <name type="scientific">Seriola lalandi dorsalis</name>
    <dbReference type="NCBI Taxonomy" id="1841481"/>
    <lineage>
        <taxon>Eukaryota</taxon>
        <taxon>Metazoa</taxon>
        <taxon>Chordata</taxon>
        <taxon>Craniata</taxon>
        <taxon>Vertebrata</taxon>
        <taxon>Euteleostomi</taxon>
        <taxon>Actinopterygii</taxon>
        <taxon>Neopterygii</taxon>
        <taxon>Teleostei</taxon>
        <taxon>Neoteleostei</taxon>
        <taxon>Acanthomorphata</taxon>
        <taxon>Carangaria</taxon>
        <taxon>Carangiformes</taxon>
        <taxon>Carangidae</taxon>
        <taxon>Seriola</taxon>
    </lineage>
</organism>
<dbReference type="SUPFAM" id="SSF54060">
    <property type="entry name" value="His-Me finger endonucleases"/>
    <property type="match status" value="1"/>
</dbReference>
<dbReference type="Gene3D" id="3.40.570.10">
    <property type="entry name" value="Extracellular Endonuclease, subunit A"/>
    <property type="match status" value="1"/>
</dbReference>
<dbReference type="InterPro" id="IPR039015">
    <property type="entry name" value="ENDOD1"/>
</dbReference>
<dbReference type="STRING" id="1841481.ENSSLDP00000025570"/>
<dbReference type="InterPro" id="IPR044925">
    <property type="entry name" value="His-Me_finger_sf"/>
</dbReference>
<dbReference type="Ensembl" id="ENSSLDT00000026362.1">
    <property type="protein sequence ID" value="ENSSLDP00000025570.1"/>
    <property type="gene ID" value="ENSSLDG00000019884.1"/>
</dbReference>
<feature type="chain" id="PRO_5017455008" evidence="1">
    <location>
        <begin position="29"/>
        <end position="228"/>
    </location>
</feature>
<reference evidence="2" key="2">
    <citation type="submission" date="2025-09" db="UniProtKB">
        <authorList>
            <consortium name="Ensembl"/>
        </authorList>
    </citation>
    <scope>IDENTIFICATION</scope>
</reference>
<protein>
    <submittedName>
        <fullName evidence="2">Si:dkey-85k7.10</fullName>
    </submittedName>
</protein>
<keyword evidence="1" id="KW-0732">Signal</keyword>
<dbReference type="GeneTree" id="ENSGT01030000234592"/>
<evidence type="ECO:0000256" key="1">
    <source>
        <dbReference type="SAM" id="SignalP"/>
    </source>
</evidence>